<evidence type="ECO:0000313" key="2">
    <source>
        <dbReference type="EMBL" id="KAF3056796.1"/>
    </source>
</evidence>
<keyword evidence="3" id="KW-1185">Reference proteome</keyword>
<gene>
    <name evidence="2" type="ORF">CFAM422_012679</name>
</gene>
<dbReference type="Gene3D" id="3.40.50.1970">
    <property type="match status" value="1"/>
</dbReference>
<feature type="region of interest" description="Disordered" evidence="1">
    <location>
        <begin position="1"/>
        <end position="49"/>
    </location>
</feature>
<evidence type="ECO:0000313" key="3">
    <source>
        <dbReference type="Proteomes" id="UP000801864"/>
    </source>
</evidence>
<dbReference type="EMBL" id="QLNT01000031">
    <property type="protein sequence ID" value="KAF3056796.1"/>
    <property type="molecule type" value="Genomic_DNA"/>
</dbReference>
<feature type="compositionally biased region" description="Low complexity" evidence="1">
    <location>
        <begin position="12"/>
        <end position="25"/>
    </location>
</feature>
<dbReference type="Proteomes" id="UP000801864">
    <property type="component" value="Unassembled WGS sequence"/>
</dbReference>
<accession>A0A9P4X4I2</accession>
<reference evidence="2 3" key="1">
    <citation type="submission" date="2018-06" db="EMBL/GenBank/DDBJ databases">
        <title>Genome analysis of cellulolytic fungus Trichoderma lentiforme CFAM-422.</title>
        <authorList>
            <person name="Steindorff A.S."/>
            <person name="Formighieri E.F."/>
            <person name="Midorikawa G.E.O."/>
            <person name="Tamietti M.S."/>
            <person name="Ramos E.Z."/>
            <person name="Silva A.S."/>
            <person name="Bon E.P.S."/>
            <person name="Mendes T.D."/>
            <person name="Damaso M.C.T."/>
            <person name="Favaro L.C.L."/>
        </authorList>
    </citation>
    <scope>NUCLEOTIDE SEQUENCE [LARGE SCALE GENOMIC DNA]</scope>
    <source>
        <strain evidence="2 3">CFAM-422</strain>
    </source>
</reference>
<dbReference type="AlphaFoldDB" id="A0A9P4X4I2"/>
<proteinExistence type="predicted"/>
<sequence length="264" mass="28027">MPSTSPHFKSGSIQKASSRSPSSRSHSIHKASRSPSSRSHRRPSRSLVSKLESVSPRVVFGHDALASLPTELNKLCLSCPLVIYSPSRLSLANRIRALLPNLDACFISLDTHPGPAILAGRDSIISVGGPRAVALARRISFKMSIPHICVPTTHSGGAVGDLPPWGHPGGEDSGDSRICEEGGDARSDDGERNLPTVILYDKRLTESRIRRFSAPSGVCDDTETEAEADVVIVGPDVATGANAPIIRSVQSSTAQWSFINLPGV</sequence>
<name>A0A9P4X4I2_9HYPO</name>
<feature type="compositionally biased region" description="Basic residues" evidence="1">
    <location>
        <begin position="26"/>
        <end position="44"/>
    </location>
</feature>
<dbReference type="SUPFAM" id="SSF56796">
    <property type="entry name" value="Dehydroquinate synthase-like"/>
    <property type="match status" value="1"/>
</dbReference>
<protein>
    <submittedName>
        <fullName evidence="2">Maleylacetate reductase</fullName>
    </submittedName>
</protein>
<organism evidence="2 3">
    <name type="scientific">Trichoderma lentiforme</name>
    <dbReference type="NCBI Taxonomy" id="1567552"/>
    <lineage>
        <taxon>Eukaryota</taxon>
        <taxon>Fungi</taxon>
        <taxon>Dikarya</taxon>
        <taxon>Ascomycota</taxon>
        <taxon>Pezizomycotina</taxon>
        <taxon>Sordariomycetes</taxon>
        <taxon>Hypocreomycetidae</taxon>
        <taxon>Hypocreales</taxon>
        <taxon>Hypocreaceae</taxon>
        <taxon>Trichoderma</taxon>
    </lineage>
</organism>
<comment type="caution">
    <text evidence="2">The sequence shown here is derived from an EMBL/GenBank/DDBJ whole genome shotgun (WGS) entry which is preliminary data.</text>
</comment>
<evidence type="ECO:0000256" key="1">
    <source>
        <dbReference type="SAM" id="MobiDB-lite"/>
    </source>
</evidence>